<protein>
    <recommendedName>
        <fullName evidence="3">Sulphotransferase Stf0 domain-containing protein</fullName>
    </recommendedName>
</protein>
<organism evidence="1 2">
    <name type="scientific">Pseudosulfitobacter pseudonitzschiae</name>
    <dbReference type="NCBI Taxonomy" id="1402135"/>
    <lineage>
        <taxon>Bacteria</taxon>
        <taxon>Pseudomonadati</taxon>
        <taxon>Pseudomonadota</taxon>
        <taxon>Alphaproteobacteria</taxon>
        <taxon>Rhodobacterales</taxon>
        <taxon>Roseobacteraceae</taxon>
        <taxon>Pseudosulfitobacter</taxon>
    </lineage>
</organism>
<dbReference type="InterPro" id="IPR027417">
    <property type="entry name" value="P-loop_NTPase"/>
</dbReference>
<proteinExistence type="predicted"/>
<dbReference type="EMBL" id="CP022415">
    <property type="protein sequence ID" value="ASM72040.1"/>
    <property type="molecule type" value="Genomic_DNA"/>
</dbReference>
<keyword evidence="2" id="KW-1185">Reference proteome</keyword>
<evidence type="ECO:0000313" key="1">
    <source>
        <dbReference type="EMBL" id="ASM72040.1"/>
    </source>
</evidence>
<dbReference type="Proteomes" id="UP000199754">
    <property type="component" value="Chromosome"/>
</dbReference>
<dbReference type="SUPFAM" id="SSF52540">
    <property type="entry name" value="P-loop containing nucleoside triphosphate hydrolases"/>
    <property type="match status" value="1"/>
</dbReference>
<dbReference type="KEGG" id="spse:SULPSESMR1_01218"/>
<evidence type="ECO:0000313" key="2">
    <source>
        <dbReference type="Proteomes" id="UP000199754"/>
    </source>
</evidence>
<evidence type="ECO:0008006" key="3">
    <source>
        <dbReference type="Google" id="ProtNLM"/>
    </source>
</evidence>
<name>A0A221JZH6_9RHOB</name>
<dbReference type="AlphaFoldDB" id="A0A221JZH6"/>
<dbReference type="Gene3D" id="3.40.50.300">
    <property type="entry name" value="P-loop containing nucleotide triphosphate hydrolases"/>
    <property type="match status" value="1"/>
</dbReference>
<gene>
    <name evidence="1" type="ORF">SULPSESMR1_01218</name>
</gene>
<sequence>MQSNWRVNLFYPRSWHIVSYPRSGNHLVRAIIEAHSNRPTEGCVGATRDKPIYKNASNASGVIEIKSSEPIGYKSHSLHEIHERSRTAGDEELGMVLITRSPAAAISSHVARILTNKRKYPWLTKRSKMRVVQDEIDKYLSLVFRYVAHSENSKIHARYEDLISKEEREHTVNSITARLAISSELQDLDAVFSLAKDSQRSIGNRGAELKQEIAERVQERLSYDDVERYLKE</sequence>
<reference evidence="1 2" key="1">
    <citation type="submission" date="2017-07" db="EMBL/GenBank/DDBJ databases">
        <title>Genome Sequence of Sulfitobacter pseudonitzschiae Strain SMR1 Isolated from a culture of the Diatom Skeletonema marinoi.</title>
        <authorList>
            <person name="Topel M."/>
            <person name="Pinder M.I.M."/>
            <person name="Johansson O.N."/>
            <person name="Kourtchenko O."/>
            <person name="Godhe A."/>
            <person name="Clarke A.K."/>
        </authorList>
    </citation>
    <scope>NUCLEOTIDE SEQUENCE [LARGE SCALE GENOMIC DNA]</scope>
    <source>
        <strain evidence="1 2">SMR1</strain>
    </source>
</reference>
<accession>A0A221JZH6</accession>